<accession>A0ACC0UR30</accession>
<gene>
    <name evidence="1" type="ORF">F5148DRAFT_1145475</name>
</gene>
<evidence type="ECO:0000313" key="1">
    <source>
        <dbReference type="EMBL" id="KAI9513537.1"/>
    </source>
</evidence>
<comment type="caution">
    <text evidence="1">The sequence shown here is derived from an EMBL/GenBank/DDBJ whole genome shotgun (WGS) entry which is preliminary data.</text>
</comment>
<dbReference type="EMBL" id="JAGFNK010000001">
    <property type="protein sequence ID" value="KAI9513537.1"/>
    <property type="molecule type" value="Genomic_DNA"/>
</dbReference>
<protein>
    <submittedName>
        <fullName evidence="1">Uncharacterized protein</fullName>
    </submittedName>
</protein>
<name>A0ACC0UR30_9AGAM</name>
<evidence type="ECO:0000313" key="2">
    <source>
        <dbReference type="Proteomes" id="UP001207468"/>
    </source>
</evidence>
<proteinExistence type="predicted"/>
<reference evidence="1" key="1">
    <citation type="submission" date="2021-03" db="EMBL/GenBank/DDBJ databases">
        <title>Evolutionary priming and transition to the ectomycorrhizal habit in an iconic lineage of mushroom-forming fungi: is preadaptation a requirement?</title>
        <authorList>
            <consortium name="DOE Joint Genome Institute"/>
            <person name="Looney B.P."/>
            <person name="Miyauchi S."/>
            <person name="Morin E."/>
            <person name="Drula E."/>
            <person name="Courty P.E."/>
            <person name="Chicoki N."/>
            <person name="Fauchery L."/>
            <person name="Kohler A."/>
            <person name="Kuo A."/>
            <person name="LaButti K."/>
            <person name="Pangilinan J."/>
            <person name="Lipzen A."/>
            <person name="Riley R."/>
            <person name="Andreopoulos W."/>
            <person name="He G."/>
            <person name="Johnson J."/>
            <person name="Barry K.W."/>
            <person name="Grigoriev I.V."/>
            <person name="Nagy L."/>
            <person name="Hibbett D."/>
            <person name="Henrissat B."/>
            <person name="Matheny P.B."/>
            <person name="Labbe J."/>
            <person name="Martin A.F."/>
        </authorList>
    </citation>
    <scope>NUCLEOTIDE SEQUENCE</scope>
    <source>
        <strain evidence="1">BPL698</strain>
    </source>
</reference>
<organism evidence="1 2">
    <name type="scientific">Russula earlei</name>
    <dbReference type="NCBI Taxonomy" id="71964"/>
    <lineage>
        <taxon>Eukaryota</taxon>
        <taxon>Fungi</taxon>
        <taxon>Dikarya</taxon>
        <taxon>Basidiomycota</taxon>
        <taxon>Agaricomycotina</taxon>
        <taxon>Agaricomycetes</taxon>
        <taxon>Russulales</taxon>
        <taxon>Russulaceae</taxon>
        <taxon>Russula</taxon>
    </lineage>
</organism>
<sequence>MCTECHHCVGGHDHCVVIGSGDLCQLVHRIDAQLPLPASSLLVATQNKNGSLGDGDAAGMQDSWSNSILDIVAMLGEGVSGVVEVLWDKWTGHQFACKTIITHEGPLKQLCVHVAIEQQGQADDGVVQGKEPGHHWGADPMEEGLHGREGCTSVGGGSAWPLFALSFLPSFLTVIWGSGTHLAGHSQGTFMGTTKYMAVQIVAPKHIMGREYTTCADVWSMGLEDEDSYRDM</sequence>
<keyword evidence="2" id="KW-1185">Reference proteome</keyword>
<dbReference type="Proteomes" id="UP001207468">
    <property type="component" value="Unassembled WGS sequence"/>
</dbReference>